<evidence type="ECO:0000313" key="2">
    <source>
        <dbReference type="EMBL" id="JAS67579.1"/>
    </source>
</evidence>
<dbReference type="EMBL" id="GECZ01002190">
    <property type="protein sequence ID" value="JAS67579.1"/>
    <property type="molecule type" value="Transcribed_RNA"/>
</dbReference>
<gene>
    <name evidence="2" type="ORF">g.19059</name>
</gene>
<organism evidence="2">
    <name type="scientific">Cuerna arida</name>
    <dbReference type="NCBI Taxonomy" id="1464854"/>
    <lineage>
        <taxon>Eukaryota</taxon>
        <taxon>Metazoa</taxon>
        <taxon>Ecdysozoa</taxon>
        <taxon>Arthropoda</taxon>
        <taxon>Hexapoda</taxon>
        <taxon>Insecta</taxon>
        <taxon>Pterygota</taxon>
        <taxon>Neoptera</taxon>
        <taxon>Paraneoptera</taxon>
        <taxon>Hemiptera</taxon>
        <taxon>Auchenorrhyncha</taxon>
        <taxon>Membracoidea</taxon>
        <taxon>Cicadellidae</taxon>
        <taxon>Cicadellinae</taxon>
        <taxon>Proconiini</taxon>
        <taxon>Cuerna</taxon>
    </lineage>
</organism>
<feature type="compositionally biased region" description="Basic residues" evidence="1">
    <location>
        <begin position="98"/>
        <end position="113"/>
    </location>
</feature>
<proteinExistence type="predicted"/>
<reference evidence="2" key="1">
    <citation type="submission" date="2015-11" db="EMBL/GenBank/DDBJ databases">
        <title>De novo transcriptome assembly of four potential Pierce s Disease insect vectors from Arizona vineyards.</title>
        <authorList>
            <person name="Tassone E.E."/>
        </authorList>
    </citation>
    <scope>NUCLEOTIDE SEQUENCE</scope>
</reference>
<protein>
    <submittedName>
        <fullName evidence="2">Uncharacterized protein</fullName>
    </submittedName>
</protein>
<feature type="region of interest" description="Disordered" evidence="1">
    <location>
        <begin position="38"/>
        <end position="139"/>
    </location>
</feature>
<accession>A0A1B6GYT8</accession>
<feature type="compositionally biased region" description="Low complexity" evidence="1">
    <location>
        <begin position="55"/>
        <end position="74"/>
    </location>
</feature>
<evidence type="ECO:0000256" key="1">
    <source>
        <dbReference type="SAM" id="MobiDB-lite"/>
    </source>
</evidence>
<dbReference type="AlphaFoldDB" id="A0A1B6GYT8"/>
<feature type="compositionally biased region" description="Polar residues" evidence="1">
    <location>
        <begin position="39"/>
        <end position="48"/>
    </location>
</feature>
<sequence>MAIPFNLPSDEQTEDNYRRLDQLLHDLYRVLRQILMRTASHSPEQPRNSDGEGAGAEALAGAGAGEPASAPSGSRQVVDVTGSRPLPDVVSSTLSCRCQRRRPVRRHRRRRRSTCAPLESPCPGPDVSQSLSPRPQPEQPENWVVIGEHLRKIAEEFKSSFRKEEESREQQDELKMEVKTSGLFSLLVPAHFRSSLWTTVILLVGWRLLVRAR</sequence>
<name>A0A1B6GYT8_9HEMI</name>